<organism evidence="1 2">
    <name type="scientific">Hyalomma asiaticum</name>
    <name type="common">Tick</name>
    <dbReference type="NCBI Taxonomy" id="266040"/>
    <lineage>
        <taxon>Eukaryota</taxon>
        <taxon>Metazoa</taxon>
        <taxon>Ecdysozoa</taxon>
        <taxon>Arthropoda</taxon>
        <taxon>Chelicerata</taxon>
        <taxon>Arachnida</taxon>
        <taxon>Acari</taxon>
        <taxon>Parasitiformes</taxon>
        <taxon>Ixodida</taxon>
        <taxon>Ixodoidea</taxon>
        <taxon>Ixodidae</taxon>
        <taxon>Hyalomminae</taxon>
        <taxon>Hyalomma</taxon>
    </lineage>
</organism>
<dbReference type="Proteomes" id="UP000821845">
    <property type="component" value="Chromosome 1"/>
</dbReference>
<reference evidence="1" key="1">
    <citation type="submission" date="2020-05" db="EMBL/GenBank/DDBJ databases">
        <title>Large-scale comparative analyses of tick genomes elucidate their genetic diversity and vector capacities.</title>
        <authorList>
            <person name="Jia N."/>
            <person name="Wang J."/>
            <person name="Shi W."/>
            <person name="Du L."/>
            <person name="Sun Y."/>
            <person name="Zhan W."/>
            <person name="Jiang J."/>
            <person name="Wang Q."/>
            <person name="Zhang B."/>
            <person name="Ji P."/>
            <person name="Sakyi L.B."/>
            <person name="Cui X."/>
            <person name="Yuan T."/>
            <person name="Jiang B."/>
            <person name="Yang W."/>
            <person name="Lam T.T.-Y."/>
            <person name="Chang Q."/>
            <person name="Ding S."/>
            <person name="Wang X."/>
            <person name="Zhu J."/>
            <person name="Ruan X."/>
            <person name="Zhao L."/>
            <person name="Wei J."/>
            <person name="Que T."/>
            <person name="Du C."/>
            <person name="Cheng J."/>
            <person name="Dai P."/>
            <person name="Han X."/>
            <person name="Huang E."/>
            <person name="Gao Y."/>
            <person name="Liu J."/>
            <person name="Shao H."/>
            <person name="Ye R."/>
            <person name="Li L."/>
            <person name="Wei W."/>
            <person name="Wang X."/>
            <person name="Wang C."/>
            <person name="Yang T."/>
            <person name="Huo Q."/>
            <person name="Li W."/>
            <person name="Guo W."/>
            <person name="Chen H."/>
            <person name="Zhou L."/>
            <person name="Ni X."/>
            <person name="Tian J."/>
            <person name="Zhou Y."/>
            <person name="Sheng Y."/>
            <person name="Liu T."/>
            <person name="Pan Y."/>
            <person name="Xia L."/>
            <person name="Li J."/>
            <person name="Zhao F."/>
            <person name="Cao W."/>
        </authorList>
    </citation>
    <scope>NUCLEOTIDE SEQUENCE</scope>
    <source>
        <strain evidence="1">Hyas-2018</strain>
    </source>
</reference>
<protein>
    <submittedName>
        <fullName evidence="1">Uncharacterized protein</fullName>
    </submittedName>
</protein>
<accession>A0ACB7TI75</accession>
<comment type="caution">
    <text evidence="1">The sequence shown here is derived from an EMBL/GenBank/DDBJ whole genome shotgun (WGS) entry which is preliminary data.</text>
</comment>
<gene>
    <name evidence="1" type="ORF">HPB50_009719</name>
</gene>
<sequence length="196" mass="21787">MSVKTQFHKCLVQWLIINLRLKPPTAINIHQAEEMLMGAWWNLKMSTISNCWRKAGLIKVPVQLKGDPELTDNSGDLRTEVAELLPTVSSFEDYVDSDSAALTAVDLTTEEILNNVRDVSSDDDNPKEDDCGSPNTEEEAVSNIAALARMNKVRTFTARSNDVPNEVLCKVEDVEAFLIGCVPHAAKENNVFLEIK</sequence>
<evidence type="ECO:0000313" key="2">
    <source>
        <dbReference type="Proteomes" id="UP000821845"/>
    </source>
</evidence>
<keyword evidence="2" id="KW-1185">Reference proteome</keyword>
<dbReference type="EMBL" id="CM023481">
    <property type="protein sequence ID" value="KAH6945724.1"/>
    <property type="molecule type" value="Genomic_DNA"/>
</dbReference>
<name>A0ACB7TI75_HYAAI</name>
<proteinExistence type="predicted"/>
<evidence type="ECO:0000313" key="1">
    <source>
        <dbReference type="EMBL" id="KAH6945724.1"/>
    </source>
</evidence>